<comment type="caution">
    <text evidence="2">The sequence shown here is derived from an EMBL/GenBank/DDBJ whole genome shotgun (WGS) entry which is preliminary data.</text>
</comment>
<dbReference type="STRING" id="62101.AB835_04705"/>
<protein>
    <submittedName>
        <fullName evidence="2">Uncharacterized protein</fullName>
    </submittedName>
</protein>
<evidence type="ECO:0000313" key="3">
    <source>
        <dbReference type="Proteomes" id="UP000242502"/>
    </source>
</evidence>
<dbReference type="InterPro" id="IPR009279">
    <property type="entry name" value="Portal_Mu"/>
</dbReference>
<dbReference type="EMBL" id="MDLC01000012">
    <property type="protein sequence ID" value="ODS24183.1"/>
    <property type="molecule type" value="Genomic_DNA"/>
</dbReference>
<name>A0A1D2QRL9_9GAMM</name>
<dbReference type="Proteomes" id="UP000242502">
    <property type="component" value="Unassembled WGS sequence"/>
</dbReference>
<dbReference type="AlphaFoldDB" id="A0A1D2QRL9"/>
<dbReference type="Pfam" id="PF06074">
    <property type="entry name" value="Portal_Mu"/>
    <property type="match status" value="1"/>
</dbReference>
<feature type="compositionally biased region" description="Basic and acidic residues" evidence="1">
    <location>
        <begin position="449"/>
        <end position="462"/>
    </location>
</feature>
<gene>
    <name evidence="2" type="ORF">AB835_04705</name>
</gene>
<reference evidence="2 3" key="1">
    <citation type="journal article" date="2016" name="Appl. Environ. Microbiol.">
        <title>Lack of Overt Genome Reduction in the Bryostatin-Producing Bryozoan Symbiont "Candidatus Endobugula sertula".</title>
        <authorList>
            <person name="Miller I.J."/>
            <person name="Vanee N."/>
            <person name="Fong S.S."/>
            <person name="Lim-Fong G.E."/>
            <person name="Kwan J.C."/>
        </authorList>
    </citation>
    <scope>NUCLEOTIDE SEQUENCE [LARGE SCALE GENOMIC DNA]</scope>
    <source>
        <strain evidence="2">AB1-4</strain>
    </source>
</reference>
<feature type="region of interest" description="Disordered" evidence="1">
    <location>
        <begin position="409"/>
        <end position="462"/>
    </location>
</feature>
<evidence type="ECO:0000256" key="1">
    <source>
        <dbReference type="SAM" id="MobiDB-lite"/>
    </source>
</evidence>
<sequence>MTETNNKTPWWSLGGRLGGKAANNAVGDADNDSAEKLTKKKGITLSLSDKHEPFGSISIDRIKTILEEEDFGELQSLFFYMMRDLKVASAVFSRREPLLALDYKITTENKDFAEWLEGEDVDLEELINLLSFSVYYGVSLIDVTYDAVAGVSTPTLLAPNFELISPRFLYAHKDKTLKKTIDHLYIKQDGKKRFISKLDPNYAVFHKHAVDIGEITDFSLASKLVWYFSLKHIALAHNLQYFDAVATPPLIAKTSGEEDDVIEALYQLKSASVGVFGEDDVIEYLNVSNKAEFLKFIEYIDSQITTTILGNTLSTGDGKTGSYSQSKTHENRQTEKLRFDAKLIAKTITSFLRGLERLNFANPTKTKFKFDLKEDEDLEKLSRVVKNLSDSGYDLEEEGIEDTFGFKIVGKKTPTDKPTTEQANNSYNSDNPAPQRVVEHNATSPQDAPEDKPPAVKPNDTLDSKTVDTEALENTLLNSVQTALEGAANYEEAYDLLLEQYTDFDINELEQALFAAIGNATLLADVEPR</sequence>
<feature type="compositionally biased region" description="Polar residues" evidence="1">
    <location>
        <begin position="420"/>
        <end position="432"/>
    </location>
</feature>
<organism evidence="2 3">
    <name type="scientific">Candidatus Endobugula sertula</name>
    <name type="common">Bugula neritina bacterial symbiont</name>
    <dbReference type="NCBI Taxonomy" id="62101"/>
    <lineage>
        <taxon>Bacteria</taxon>
        <taxon>Pseudomonadati</taxon>
        <taxon>Pseudomonadota</taxon>
        <taxon>Gammaproteobacteria</taxon>
        <taxon>Cellvibrionales</taxon>
        <taxon>Cellvibrionaceae</taxon>
        <taxon>Candidatus Endobugula</taxon>
    </lineage>
</organism>
<accession>A0A1D2QRL9</accession>
<proteinExistence type="predicted"/>
<evidence type="ECO:0000313" key="2">
    <source>
        <dbReference type="EMBL" id="ODS24183.1"/>
    </source>
</evidence>